<name>A0A9D4HG88_DREPO</name>
<sequence length="79" mass="8792">MSIFPSSGSHFAMSNFLSFGSQLAEVSQALILYELGSIRMIPDHYNIREVYSYTTSCNPVVFVLPNHKQDMEASEATKG</sequence>
<organism evidence="1 2">
    <name type="scientific">Dreissena polymorpha</name>
    <name type="common">Zebra mussel</name>
    <name type="synonym">Mytilus polymorpha</name>
    <dbReference type="NCBI Taxonomy" id="45954"/>
    <lineage>
        <taxon>Eukaryota</taxon>
        <taxon>Metazoa</taxon>
        <taxon>Spiralia</taxon>
        <taxon>Lophotrochozoa</taxon>
        <taxon>Mollusca</taxon>
        <taxon>Bivalvia</taxon>
        <taxon>Autobranchia</taxon>
        <taxon>Heteroconchia</taxon>
        <taxon>Euheterodonta</taxon>
        <taxon>Imparidentia</taxon>
        <taxon>Neoheterodontei</taxon>
        <taxon>Myida</taxon>
        <taxon>Dreissenoidea</taxon>
        <taxon>Dreissenidae</taxon>
        <taxon>Dreissena</taxon>
    </lineage>
</organism>
<gene>
    <name evidence="1" type="ORF">DPMN_059079</name>
</gene>
<comment type="caution">
    <text evidence="1">The sequence shown here is derived from an EMBL/GenBank/DDBJ whole genome shotgun (WGS) entry which is preliminary data.</text>
</comment>
<evidence type="ECO:0000313" key="2">
    <source>
        <dbReference type="Proteomes" id="UP000828390"/>
    </source>
</evidence>
<dbReference type="Proteomes" id="UP000828390">
    <property type="component" value="Unassembled WGS sequence"/>
</dbReference>
<reference evidence="1" key="2">
    <citation type="submission" date="2020-11" db="EMBL/GenBank/DDBJ databases">
        <authorList>
            <person name="McCartney M.A."/>
            <person name="Auch B."/>
            <person name="Kono T."/>
            <person name="Mallez S."/>
            <person name="Becker A."/>
            <person name="Gohl D.M."/>
            <person name="Silverstein K.A.T."/>
            <person name="Koren S."/>
            <person name="Bechman K.B."/>
            <person name="Herman A."/>
            <person name="Abrahante J.E."/>
            <person name="Garbe J."/>
        </authorList>
    </citation>
    <scope>NUCLEOTIDE SEQUENCE</scope>
    <source>
        <strain evidence="1">Duluth1</strain>
        <tissue evidence="1">Whole animal</tissue>
    </source>
</reference>
<accession>A0A9D4HG88</accession>
<dbReference type="EMBL" id="JAIWYP010000013">
    <property type="protein sequence ID" value="KAH3716358.1"/>
    <property type="molecule type" value="Genomic_DNA"/>
</dbReference>
<dbReference type="AlphaFoldDB" id="A0A9D4HG88"/>
<protein>
    <submittedName>
        <fullName evidence="1">Uncharacterized protein</fullName>
    </submittedName>
</protein>
<keyword evidence="2" id="KW-1185">Reference proteome</keyword>
<evidence type="ECO:0000313" key="1">
    <source>
        <dbReference type="EMBL" id="KAH3716358.1"/>
    </source>
</evidence>
<proteinExistence type="predicted"/>
<reference evidence="1" key="1">
    <citation type="journal article" date="2019" name="bioRxiv">
        <title>The Genome of the Zebra Mussel, Dreissena polymorpha: A Resource for Invasive Species Research.</title>
        <authorList>
            <person name="McCartney M.A."/>
            <person name="Auch B."/>
            <person name="Kono T."/>
            <person name="Mallez S."/>
            <person name="Zhang Y."/>
            <person name="Obille A."/>
            <person name="Becker A."/>
            <person name="Abrahante J.E."/>
            <person name="Garbe J."/>
            <person name="Badalamenti J.P."/>
            <person name="Herman A."/>
            <person name="Mangelson H."/>
            <person name="Liachko I."/>
            <person name="Sullivan S."/>
            <person name="Sone E.D."/>
            <person name="Koren S."/>
            <person name="Silverstein K.A.T."/>
            <person name="Beckman K.B."/>
            <person name="Gohl D.M."/>
        </authorList>
    </citation>
    <scope>NUCLEOTIDE SEQUENCE</scope>
    <source>
        <strain evidence="1">Duluth1</strain>
        <tissue evidence="1">Whole animal</tissue>
    </source>
</reference>